<reference evidence="2 3" key="1">
    <citation type="submission" date="2018-11" db="EMBL/GenBank/DDBJ databases">
        <title>Micromonospora sp. PPF5-17, a new actinomycetes isolated from a hot spring soil.</title>
        <authorList>
            <person name="Thawai C."/>
        </authorList>
    </citation>
    <scope>NUCLEOTIDE SEQUENCE [LARGE SCALE GENOMIC DNA]</scope>
    <source>
        <strain evidence="2 3">PPF5-17</strain>
    </source>
</reference>
<sequence length="151" mass="15191">MAALAAVTGRWVQFLLLLCTLAGLTAMHTLGHGAHPPADHGTRHGTGHHSAAVEPAALSALAPMASACPGDACHVRALPLGDVGGHPSGWDVCLAVLGAFAVALLVAVLLGAGSRTVGATVSGRLRLTVGPRAPPIRPYGLRLATASVLRR</sequence>
<dbReference type="RefSeq" id="WP_123239537.1">
    <property type="nucleotide sequence ID" value="NZ_JAAHBY010000007.1"/>
</dbReference>
<dbReference type="EMBL" id="RJLN01000007">
    <property type="protein sequence ID" value="RNM00854.1"/>
    <property type="molecule type" value="Genomic_DNA"/>
</dbReference>
<comment type="caution">
    <text evidence="2">The sequence shown here is derived from an EMBL/GenBank/DDBJ whole genome shotgun (WGS) entry which is preliminary data.</text>
</comment>
<keyword evidence="1" id="KW-1133">Transmembrane helix</keyword>
<feature type="transmembrane region" description="Helical" evidence="1">
    <location>
        <begin position="89"/>
        <end position="112"/>
    </location>
</feature>
<organism evidence="2 3">
    <name type="scientific">Micromonospora solifontis</name>
    <dbReference type="NCBI Taxonomy" id="2487138"/>
    <lineage>
        <taxon>Bacteria</taxon>
        <taxon>Bacillati</taxon>
        <taxon>Actinomycetota</taxon>
        <taxon>Actinomycetes</taxon>
        <taxon>Micromonosporales</taxon>
        <taxon>Micromonosporaceae</taxon>
        <taxon>Micromonospora</taxon>
    </lineage>
</organism>
<evidence type="ECO:0000256" key="1">
    <source>
        <dbReference type="SAM" id="Phobius"/>
    </source>
</evidence>
<proteinExistence type="predicted"/>
<protein>
    <submittedName>
        <fullName evidence="2">Uncharacterized protein</fullName>
    </submittedName>
</protein>
<evidence type="ECO:0000313" key="2">
    <source>
        <dbReference type="EMBL" id="RNM00854.1"/>
    </source>
</evidence>
<name>A0ABX9WLA2_9ACTN</name>
<dbReference type="Proteomes" id="UP000280698">
    <property type="component" value="Unassembled WGS sequence"/>
</dbReference>
<evidence type="ECO:0000313" key="3">
    <source>
        <dbReference type="Proteomes" id="UP000280698"/>
    </source>
</evidence>
<gene>
    <name evidence="2" type="ORF">EFE23_04170</name>
</gene>
<keyword evidence="1" id="KW-0472">Membrane</keyword>
<accession>A0ABX9WLA2</accession>
<keyword evidence="3" id="KW-1185">Reference proteome</keyword>
<keyword evidence="1" id="KW-0812">Transmembrane</keyword>